<evidence type="ECO:0000256" key="2">
    <source>
        <dbReference type="ARBA" id="ARBA00001974"/>
    </source>
</evidence>
<dbReference type="GO" id="GO:0006979">
    <property type="term" value="P:response to oxidative stress"/>
    <property type="evidence" value="ECO:0007669"/>
    <property type="project" value="TreeGrafter"/>
</dbReference>
<dbReference type="SUPFAM" id="SSF52343">
    <property type="entry name" value="Ferredoxin reductase-like, C-terminal NADP-linked domain"/>
    <property type="match status" value="1"/>
</dbReference>
<accession>M9PA66</accession>
<dbReference type="PANTHER" id="PTHR32154">
    <property type="entry name" value="PYRUVATE-FLAVODOXIN OXIDOREDUCTASE-RELATED"/>
    <property type="match status" value="1"/>
</dbReference>
<evidence type="ECO:0000256" key="1">
    <source>
        <dbReference type="ARBA" id="ARBA00001917"/>
    </source>
</evidence>
<dbReference type="VEuPathDB" id="AmoebaDB:MBAL_003373"/>
<dbReference type="InterPro" id="IPR003097">
    <property type="entry name" value="CysJ-like_FAD-binding"/>
</dbReference>
<dbReference type="InterPro" id="IPR017938">
    <property type="entry name" value="Riboflavin_synthase-like_b-brl"/>
</dbReference>
<dbReference type="CDD" id="cd07034">
    <property type="entry name" value="TPP_PYR_PFOR_IOR-alpha_like"/>
    <property type="match status" value="1"/>
</dbReference>
<proteinExistence type="evidence at transcript level"/>
<dbReference type="GO" id="GO:0005506">
    <property type="term" value="F:iron ion binding"/>
    <property type="evidence" value="ECO:0007669"/>
    <property type="project" value="InterPro"/>
</dbReference>
<organism evidence="17">
    <name type="scientific">Mastigamoeba balamuthi</name>
    <name type="common">Phreatamoeba balamuthi</name>
    <dbReference type="NCBI Taxonomy" id="108607"/>
    <lineage>
        <taxon>Eukaryota</taxon>
        <taxon>Amoebozoa</taxon>
        <taxon>Evosea</taxon>
        <taxon>Archamoebae</taxon>
        <taxon>Mastigamoebida</taxon>
        <taxon>Mastigamoebidae</taxon>
        <taxon>Mastigamoeba</taxon>
    </lineage>
</organism>
<dbReference type="Pfam" id="PF12838">
    <property type="entry name" value="Fer4_7"/>
    <property type="match status" value="1"/>
</dbReference>
<dbReference type="InterPro" id="IPR011766">
    <property type="entry name" value="TPP_enzyme_TPP-bd"/>
</dbReference>
<dbReference type="InterPro" id="IPR002880">
    <property type="entry name" value="Pyrv_Fd/Flavodoxin_OxRdtase_N"/>
</dbReference>
<dbReference type="GO" id="GO:0030976">
    <property type="term" value="F:thiamine pyrophosphate binding"/>
    <property type="evidence" value="ECO:0007669"/>
    <property type="project" value="InterPro"/>
</dbReference>
<feature type="non-terminal residue" evidence="17">
    <location>
        <position position="1723"/>
    </location>
</feature>
<dbReference type="FunFam" id="3.40.50.970:FF:000012">
    <property type="entry name" value="Pyruvate:ferredoxin (Flavodoxin) oxidoreductase"/>
    <property type="match status" value="1"/>
</dbReference>
<dbReference type="Pfam" id="PF01855">
    <property type="entry name" value="POR_N"/>
    <property type="match status" value="1"/>
</dbReference>
<keyword evidence="6" id="KW-0288">FMN</keyword>
<dbReference type="InterPro" id="IPR017900">
    <property type="entry name" value="4Fe4S_Fe_S_CS"/>
</dbReference>
<dbReference type="InterPro" id="IPR009014">
    <property type="entry name" value="Transketo_C/PFOR_II"/>
</dbReference>
<dbReference type="PRINTS" id="PR00371">
    <property type="entry name" value="FPNCR"/>
</dbReference>
<dbReference type="Pfam" id="PF00667">
    <property type="entry name" value="FAD_binding_1"/>
    <property type="match status" value="1"/>
</dbReference>
<evidence type="ECO:0000256" key="5">
    <source>
        <dbReference type="ARBA" id="ARBA00022630"/>
    </source>
</evidence>
<evidence type="ECO:0000256" key="4">
    <source>
        <dbReference type="ARBA" id="ARBA00022485"/>
    </source>
</evidence>
<dbReference type="InterPro" id="IPR029039">
    <property type="entry name" value="Flavoprotein-like_sf"/>
</dbReference>
<dbReference type="GO" id="GO:0051539">
    <property type="term" value="F:4 iron, 4 sulfur cluster binding"/>
    <property type="evidence" value="ECO:0007669"/>
    <property type="project" value="UniProtKB-KW"/>
</dbReference>
<name>M9PA66_MASBA</name>
<dbReference type="FunFam" id="3.40.50.920:FF:000007">
    <property type="entry name" value="Pyruvate:ferredoxin (Flavodoxin) oxidoreductase"/>
    <property type="match status" value="1"/>
</dbReference>
<dbReference type="Pfam" id="PF00258">
    <property type="entry name" value="Flavodoxin_1"/>
    <property type="match status" value="1"/>
</dbReference>
<feature type="domain" description="FAD-binding FR-type" evidence="16">
    <location>
        <begin position="1332"/>
        <end position="1565"/>
    </location>
</feature>
<evidence type="ECO:0000256" key="6">
    <source>
        <dbReference type="ARBA" id="ARBA00022643"/>
    </source>
</evidence>
<dbReference type="SMART" id="SM00890">
    <property type="entry name" value="EKR"/>
    <property type="match status" value="1"/>
</dbReference>
<gene>
    <name evidence="17" type="primary">PNO</name>
</gene>
<dbReference type="SUPFAM" id="SSF54862">
    <property type="entry name" value="4Fe-4S ferredoxins"/>
    <property type="match status" value="1"/>
</dbReference>
<dbReference type="Pfam" id="PF02775">
    <property type="entry name" value="TPP_enzyme_C"/>
    <property type="match status" value="1"/>
</dbReference>
<keyword evidence="10" id="KW-0249">Electron transport</keyword>
<dbReference type="CDD" id="cd03377">
    <property type="entry name" value="TPP_PFOR_PNO"/>
    <property type="match status" value="1"/>
</dbReference>
<dbReference type="Pfam" id="PF10371">
    <property type="entry name" value="EKR"/>
    <property type="match status" value="1"/>
</dbReference>
<dbReference type="InterPro" id="IPR001709">
    <property type="entry name" value="Flavoprot_Pyr_Nucl_cyt_Rdtase"/>
</dbReference>
<dbReference type="InterPro" id="IPR037112">
    <property type="entry name" value="Pyrv-flavodox_OxR_EKR_sf"/>
</dbReference>
<evidence type="ECO:0000313" key="17">
    <source>
        <dbReference type="EMBL" id="AGA37390.1"/>
    </source>
</evidence>
<dbReference type="GO" id="GO:0010181">
    <property type="term" value="F:FMN binding"/>
    <property type="evidence" value="ECO:0007669"/>
    <property type="project" value="InterPro"/>
</dbReference>
<feature type="domain" description="Flavodoxin-like" evidence="14">
    <location>
        <begin position="1155"/>
        <end position="1296"/>
    </location>
</feature>
<keyword evidence="17" id="KW-0670">Pyruvate</keyword>
<dbReference type="InterPro" id="IPR008254">
    <property type="entry name" value="Flavodoxin/NO_synth"/>
</dbReference>
<dbReference type="EMBL" id="JX970968">
    <property type="protein sequence ID" value="AGA37390.1"/>
    <property type="molecule type" value="mRNA"/>
</dbReference>
<dbReference type="Gene3D" id="1.20.990.10">
    <property type="entry name" value="NADPH-cytochrome p450 Reductase, Chain A, domain 3"/>
    <property type="match status" value="1"/>
</dbReference>
<evidence type="ECO:0000256" key="8">
    <source>
        <dbReference type="ARBA" id="ARBA00022827"/>
    </source>
</evidence>
<feature type="domain" description="4Fe-4S ferredoxin-type" evidence="15">
    <location>
        <begin position="654"/>
        <end position="683"/>
    </location>
</feature>
<dbReference type="FunFam" id="3.40.920.10:FF:000001">
    <property type="entry name" value="Pyruvate:ferredoxin (Flavodoxin) oxidoreductase"/>
    <property type="match status" value="1"/>
</dbReference>
<dbReference type="SUPFAM" id="SSF52218">
    <property type="entry name" value="Flavoproteins"/>
    <property type="match status" value="1"/>
</dbReference>
<dbReference type="GO" id="GO:0022900">
    <property type="term" value="P:electron transport chain"/>
    <property type="evidence" value="ECO:0007669"/>
    <property type="project" value="InterPro"/>
</dbReference>
<feature type="domain" description="4Fe-4S ferredoxin-type" evidence="15">
    <location>
        <begin position="706"/>
        <end position="735"/>
    </location>
</feature>
<dbReference type="Gene3D" id="4.10.780.10">
    <property type="entry name" value="Pyruvate-flavodoxin oxidoreductase, EKR domain"/>
    <property type="match status" value="1"/>
</dbReference>
<dbReference type="PANTHER" id="PTHR32154:SF0">
    <property type="entry name" value="PYRUVATE-FLAVODOXIN OXIDOREDUCTASE-RELATED"/>
    <property type="match status" value="1"/>
</dbReference>
<comment type="cofactor">
    <cofactor evidence="2">
        <name>FAD</name>
        <dbReference type="ChEBI" id="CHEBI:57692"/>
    </cofactor>
</comment>
<dbReference type="InterPro" id="IPR039261">
    <property type="entry name" value="FNR_nucleotide-bd"/>
</dbReference>
<evidence type="ECO:0000256" key="7">
    <source>
        <dbReference type="ARBA" id="ARBA00022723"/>
    </source>
</evidence>
<dbReference type="FunFam" id="3.40.50.970:FF:000041">
    <property type="entry name" value="Pyruvate:ferredoxin (Flavodoxin) oxidoreductase"/>
    <property type="match status" value="1"/>
</dbReference>
<keyword evidence="9" id="KW-0521">NADP</keyword>
<dbReference type="SUPFAM" id="SSF52518">
    <property type="entry name" value="Thiamin diphosphate-binding fold (THDP-binding)"/>
    <property type="match status" value="2"/>
</dbReference>
<keyword evidence="4" id="KW-0004">4Fe-4S</keyword>
<evidence type="ECO:0000256" key="13">
    <source>
        <dbReference type="ARBA" id="ARBA00023014"/>
    </source>
</evidence>
<dbReference type="PRINTS" id="PR00369">
    <property type="entry name" value="FLAVODOXIN"/>
</dbReference>
<evidence type="ECO:0000256" key="10">
    <source>
        <dbReference type="ARBA" id="ARBA00022982"/>
    </source>
</evidence>
<dbReference type="InterPro" id="IPR001433">
    <property type="entry name" value="OxRdtase_FAD/NAD-bd"/>
</dbReference>
<dbReference type="Gene3D" id="3.40.50.920">
    <property type="match status" value="1"/>
</dbReference>
<evidence type="ECO:0000256" key="9">
    <source>
        <dbReference type="ARBA" id="ARBA00022857"/>
    </source>
</evidence>
<keyword evidence="7" id="KW-0479">Metal-binding</keyword>
<dbReference type="InterPro" id="IPR011895">
    <property type="entry name" value="Pyrv_flavodox_OxRed"/>
</dbReference>
<feature type="non-terminal residue" evidence="17">
    <location>
        <position position="1"/>
    </location>
</feature>
<dbReference type="Gene3D" id="3.30.70.20">
    <property type="match status" value="1"/>
</dbReference>
<evidence type="ECO:0000259" key="15">
    <source>
        <dbReference type="PROSITE" id="PS51379"/>
    </source>
</evidence>
<dbReference type="EC" id="1.2.1.51" evidence="17"/>
<dbReference type="NCBIfam" id="TIGR02176">
    <property type="entry name" value="pyruv_ox_red"/>
    <property type="match status" value="1"/>
</dbReference>
<dbReference type="InterPro" id="IPR017927">
    <property type="entry name" value="FAD-bd_FR_type"/>
</dbReference>
<dbReference type="SUPFAM" id="SSF63380">
    <property type="entry name" value="Riboflavin synthase domain-like"/>
    <property type="match status" value="1"/>
</dbReference>
<evidence type="ECO:0000256" key="3">
    <source>
        <dbReference type="ARBA" id="ARBA00022448"/>
    </source>
</evidence>
<sequence>TPSSPMGEHADAWSAQNRKNIFGEVEVTEMESEAGAAGAVHGAAAVGTLVSTYTASQGLLLMIPNMFKIAGELLPVVFHVTARSVAGQALCIFGDHGDVMATRSTGYVMLSSHSVQEAHDFALISHLSAFESSLPFLHFFDGFRTSHEIQKINVATYDAIKSMVPMDKIVEIRNRGLNPKAPYMRGTSQGPDVYFQNCEALNKYYDAVPAIIEKYMDQFAAKFGRRYSLFDYYGAADADRIVILMGAGAPICEEACDYLTKRGEKVGVVKVHLFRPFSAKHLLAAIPKTTKHITVLERTKEPGALGEPMYTDVCAAFQENREAWPVTPVIVGGRYGLGSKDFTPAQAKAVFDNMKGANKNHFVVGINDDVTHLSLPIGEEFDSVPEGTTQCMFWGLGSDGTVGANHDAIKIIGDNTDMWVQGYFAYDAHKSGGVTVSHLRFGHKPVKSQYLIKYADYVACHFSNYVYKYNMLASLKQGGTFVLNTPWSREEVEANLPGFIKHAIAAKQAKFYTVDAMSLAASIGLGRRINMVMQAIFFKLSGVLPYEQAVGLLKKAINKTYGNKGQKIVDMNCRAVDMAIEQMAHIEYPASWANETTVKPKAPVQLQPAPQFVTDLLWPQLAMTGDDLPVSIFTPGGANPLGTTKYEKRGIAPTIPIWDPEKCMQCNECSLVCPHAAIRPFVLSAEENANAPFKTVAAKDAENHFFRIQVSSYDCTGCEVCSTACLYGALAMKPLAPVMEKEGANWEFAVKLPNRGHMFPRDTVVGSQFQQPLLEFSGACEGCNETAYMKLVTQLFGERMCVANATGCSSIWGGTWGTIPYTTNAHGHGPAWANSLFEDNAEFGLGMAKANAASRQRLRSTVTRALADEKCQPELRQLLSRWIENFLSGSVCEEVHQKVCPILEAAKDKCPICKELYDQRNFFPKISQWIMGGDGWAYDIGYGGLDHVIASGVDLNVIVLDTEMYSNTGGQKSKATPIGAVAKFAADGCRRNKKDLGMMAMAYQDIYVASISLQANHEQAIKAITEAESYPGCSIILCYCPCREQGFPLSQSLAEAKAAVDTGYWNLYRFDPRRAAAGQNPFQLDHTSISAELKQFLSRENRYESLMRTKKEIAQGLQATLKENVDKRMDRLRKLAADSASKLQAQLSAEAKPAVADVNKRTPIAIRPAAERVKDFGEVVLCPMDTCNPADLEKVRTAFFFTCTQGDGDLPPMAAKLAKWLDVQQRAAPLARLQRLSYAVFGLGSSNYTHFNGAARKLDEKLARLGATRIADVGLGDAAAKSSFDAAYDPWLSAVLEKTASGSGSGGGAADAEPRYRVVVGFDASCAQPPPPKTAYAVLTDKRELTGLNYSRPVELVELELAGTGLEYEVGDDLAVHPENREDVVRLFLEWYGLNCDAVVSVVPVDPAEDAHVPAGVTVLGLFCRYLDLHVRPGRRFFEQLQRFATDPAQRARLARLGSAAGAQELEDYLDDNPSYEDVLREFASAHPPLDRLVDMIPAVAPRLYSVASSPRAVGTRCQLLVGIPTEITRARGRLRGGLATSWISTLPVGSRVPVSVVRGTLRAPCDPAAPVLMCGLGSGLAPMRAVLQDRQADRDAGAAVGPATLYQACRYRESDFILQDEMQHYRDSGVLTTHVGVFSHQDPARFDTIDQEMRRNPAPVWEVLSRPNSHYYYCGLAAHNIPGKIEAAVVDACRAAGGLSEEAARALVAEMKAQGRFLVEAF</sequence>
<dbReference type="VEuPathDB" id="AmoebaDB:MBAL_000122"/>
<dbReference type="PROSITE" id="PS51384">
    <property type="entry name" value="FAD_FR"/>
    <property type="match status" value="1"/>
</dbReference>
<dbReference type="InterPro" id="IPR029061">
    <property type="entry name" value="THDP-binding"/>
</dbReference>
<dbReference type="Pfam" id="PF00175">
    <property type="entry name" value="NAD_binding_1"/>
    <property type="match status" value="1"/>
</dbReference>
<dbReference type="InterPro" id="IPR001094">
    <property type="entry name" value="Flavdoxin-like"/>
</dbReference>
<dbReference type="SUPFAM" id="SSF53323">
    <property type="entry name" value="Pyruvate-ferredoxin oxidoreductase, PFOR, domain III"/>
    <property type="match status" value="1"/>
</dbReference>
<dbReference type="InterPro" id="IPR050722">
    <property type="entry name" value="Pyruvate:ferred/Flavod_OxRd"/>
</dbReference>
<dbReference type="PROSITE" id="PS00198">
    <property type="entry name" value="4FE4S_FER_1"/>
    <property type="match status" value="1"/>
</dbReference>
<evidence type="ECO:0000256" key="12">
    <source>
        <dbReference type="ARBA" id="ARBA00023004"/>
    </source>
</evidence>
<dbReference type="VEuPathDB" id="AmoebaDB:MBAL_001556"/>
<dbReference type="InterPro" id="IPR002869">
    <property type="entry name" value="Pyrv_flavodox_OxRed_cen"/>
</dbReference>
<dbReference type="InterPro" id="IPR033412">
    <property type="entry name" value="PFOR_II"/>
</dbReference>
<keyword evidence="13" id="KW-0411">Iron-sulfur</keyword>
<dbReference type="Gene3D" id="3.40.50.970">
    <property type="match status" value="2"/>
</dbReference>
<dbReference type="InterPro" id="IPR019456">
    <property type="entry name" value="Pyrv-flavodox_OxRtase_EKR"/>
</dbReference>
<keyword evidence="5" id="KW-0285">Flavoprotein</keyword>
<keyword evidence="11 17" id="KW-0560">Oxidoreductase</keyword>
<comment type="cofactor">
    <cofactor evidence="1">
        <name>FMN</name>
        <dbReference type="ChEBI" id="CHEBI:58210"/>
    </cofactor>
</comment>
<dbReference type="PROSITE" id="PS50902">
    <property type="entry name" value="FLAVODOXIN_LIKE"/>
    <property type="match status" value="1"/>
</dbReference>
<dbReference type="InterPro" id="IPR023173">
    <property type="entry name" value="NADPH_Cyt_P450_Rdtase_alpha"/>
</dbReference>
<dbReference type="Pfam" id="PF01558">
    <property type="entry name" value="POR"/>
    <property type="match status" value="1"/>
</dbReference>
<dbReference type="InterPro" id="IPR017896">
    <property type="entry name" value="4Fe4S_Fe-S-bd"/>
</dbReference>
<keyword evidence="3" id="KW-0813">Transport</keyword>
<protein>
    <submittedName>
        <fullName evidence="17">Pyruvate:NADP+ oxidoreductase</fullName>
        <ecNumber evidence="17">1.2.1.51</ecNumber>
    </submittedName>
</protein>
<dbReference type="Pfam" id="PF17147">
    <property type="entry name" value="PFOR_II"/>
    <property type="match status" value="1"/>
</dbReference>
<evidence type="ECO:0000259" key="14">
    <source>
        <dbReference type="PROSITE" id="PS50902"/>
    </source>
</evidence>
<dbReference type="GO" id="GO:0050243">
    <property type="term" value="F:pyruvate dehydrogenase (NADP+) activity"/>
    <property type="evidence" value="ECO:0007669"/>
    <property type="project" value="UniProtKB-EC"/>
</dbReference>
<reference evidence="17" key="1">
    <citation type="journal article" date="2013" name="Proc. Natl. Acad. Sci. U.S.A.">
        <title>NIF-type iron-sulfur cluster assembly system is duplicated and distributed in the mitochondria and cytosol of Mastigamoeba balamuthi.</title>
        <authorList>
            <person name="Nyvltova E."/>
            <person name="Sutak R."/>
            <person name="Harant K."/>
            <person name="Sedinova M."/>
            <person name="Hrdy I."/>
            <person name="Paces J."/>
            <person name="Vlcek C."/>
            <person name="Tachezy J."/>
        </authorList>
    </citation>
    <scope>NUCLEOTIDE SEQUENCE</scope>
    <source>
        <strain evidence="17">ATCC 30984</strain>
    </source>
</reference>
<dbReference type="Gene3D" id="3.40.920.10">
    <property type="entry name" value="Pyruvate-ferredoxin oxidoreductase, PFOR, domain III"/>
    <property type="match status" value="1"/>
</dbReference>
<evidence type="ECO:0000256" key="11">
    <source>
        <dbReference type="ARBA" id="ARBA00023002"/>
    </source>
</evidence>
<keyword evidence="8" id="KW-0274">FAD</keyword>
<dbReference type="InterPro" id="IPR019752">
    <property type="entry name" value="Pyrv/ketoisovalerate_OxRed_cat"/>
</dbReference>
<dbReference type="Gene3D" id="3.40.50.80">
    <property type="entry name" value="Nucleotide-binding domain of ferredoxin-NADP reductase (FNR) module"/>
    <property type="match status" value="1"/>
</dbReference>
<dbReference type="Gene3D" id="2.40.30.10">
    <property type="entry name" value="Translation factors"/>
    <property type="match status" value="1"/>
</dbReference>
<keyword evidence="12" id="KW-0408">Iron</keyword>
<dbReference type="SUPFAM" id="SSF52922">
    <property type="entry name" value="TK C-terminal domain-like"/>
    <property type="match status" value="1"/>
</dbReference>
<dbReference type="PROSITE" id="PS51379">
    <property type="entry name" value="4FE4S_FER_2"/>
    <property type="match status" value="2"/>
</dbReference>
<evidence type="ECO:0000259" key="16">
    <source>
        <dbReference type="PROSITE" id="PS51384"/>
    </source>
</evidence>
<dbReference type="Gene3D" id="3.40.50.360">
    <property type="match status" value="1"/>
</dbReference>